<dbReference type="SUPFAM" id="SSF50494">
    <property type="entry name" value="Trypsin-like serine proteases"/>
    <property type="match status" value="1"/>
</dbReference>
<evidence type="ECO:0000256" key="2">
    <source>
        <dbReference type="PROSITE-ProRule" id="PRU00059"/>
    </source>
</evidence>
<dbReference type="InterPro" id="IPR018114">
    <property type="entry name" value="TRYPSIN_HIS"/>
</dbReference>
<dbReference type="InterPro" id="IPR000859">
    <property type="entry name" value="CUB_dom"/>
</dbReference>
<keyword evidence="4" id="KW-0472">Membrane</keyword>
<sequence length="457" mass="51594">ERTDKNTRLDILKIFYFHFLFMSLFLRRQLHKNFFGLLSAGKVSDKCSKDGLVLTSLSGNISSPMFPDVYPPRQTCRWIISAPQGHRVQLSFHTFQLETCLIPFICTCDYVRIRDGNDEKSPSLGKFCGGNKPPFIQSSGRFLWVEFVTDRTRNERGFNATYTNVGMKFVFTLFRPSSDLLTFLQSYLVSECGASVVTHGRVIGGEDSVHGSWPWQVGLYNGDDNNKFFCGGSLIKPDWVLTASHCISWFIKPSDYRIRLGDWHRFYVDGTEQVRNVSKIITHPNYHRPVLVNNDVALIKLDRPVVLNSHVNTVCLPKMGEQVSLNSTCFITGWGKVKHPGGAYHNLQQANLPLVSDKECYDKLKLSPVGILLNLTQQMICAGEPYGDVMRAGCHGDSGGPFVCKESSSGKFVLQGVVSWGSGNCNFEQENKQYTVFARISELRQWIDDTVKMFSSQ</sequence>
<evidence type="ECO:0000313" key="7">
    <source>
        <dbReference type="EMBL" id="CAH3116868.1"/>
    </source>
</evidence>
<dbReference type="CDD" id="cd00041">
    <property type="entry name" value="CUB"/>
    <property type="match status" value="1"/>
</dbReference>
<dbReference type="Gene3D" id="2.60.120.290">
    <property type="entry name" value="Spermadhesin, CUB domain"/>
    <property type="match status" value="1"/>
</dbReference>
<keyword evidence="8" id="KW-1185">Reference proteome</keyword>
<evidence type="ECO:0000256" key="1">
    <source>
        <dbReference type="ARBA" id="ARBA00023157"/>
    </source>
</evidence>
<dbReference type="PROSITE" id="PS00135">
    <property type="entry name" value="TRYPSIN_SER"/>
    <property type="match status" value="1"/>
</dbReference>
<evidence type="ECO:0000313" key="8">
    <source>
        <dbReference type="Proteomes" id="UP001159405"/>
    </source>
</evidence>
<name>A0ABN8NQ66_9CNID</name>
<keyword evidence="4" id="KW-0812">Transmembrane</keyword>
<dbReference type="InterPro" id="IPR033116">
    <property type="entry name" value="TRYPSIN_SER"/>
</dbReference>
<accession>A0ABN8NQ66</accession>
<organism evidence="7 8">
    <name type="scientific">Porites lobata</name>
    <dbReference type="NCBI Taxonomy" id="104759"/>
    <lineage>
        <taxon>Eukaryota</taxon>
        <taxon>Metazoa</taxon>
        <taxon>Cnidaria</taxon>
        <taxon>Anthozoa</taxon>
        <taxon>Hexacorallia</taxon>
        <taxon>Scleractinia</taxon>
        <taxon>Fungiina</taxon>
        <taxon>Poritidae</taxon>
        <taxon>Porites</taxon>
    </lineage>
</organism>
<dbReference type="InterPro" id="IPR001314">
    <property type="entry name" value="Peptidase_S1A"/>
</dbReference>
<dbReference type="Gene3D" id="2.40.10.10">
    <property type="entry name" value="Trypsin-like serine proteases"/>
    <property type="match status" value="1"/>
</dbReference>
<dbReference type="EMBL" id="CALNXK010000030">
    <property type="protein sequence ID" value="CAH3116868.1"/>
    <property type="molecule type" value="Genomic_DNA"/>
</dbReference>
<evidence type="ECO:0000256" key="3">
    <source>
        <dbReference type="RuleBase" id="RU363034"/>
    </source>
</evidence>
<dbReference type="SMART" id="SM00042">
    <property type="entry name" value="CUB"/>
    <property type="match status" value="1"/>
</dbReference>
<dbReference type="InterPro" id="IPR009003">
    <property type="entry name" value="Peptidase_S1_PA"/>
</dbReference>
<feature type="domain" description="Peptidase S1" evidence="6">
    <location>
        <begin position="202"/>
        <end position="452"/>
    </location>
</feature>
<feature type="transmembrane region" description="Helical" evidence="4">
    <location>
        <begin position="12"/>
        <end position="30"/>
    </location>
</feature>
<feature type="non-terminal residue" evidence="7">
    <location>
        <position position="1"/>
    </location>
</feature>
<dbReference type="PANTHER" id="PTHR24252:SF7">
    <property type="entry name" value="HYALIN"/>
    <property type="match status" value="1"/>
</dbReference>
<proteinExistence type="predicted"/>
<dbReference type="PANTHER" id="PTHR24252">
    <property type="entry name" value="ACROSIN-RELATED"/>
    <property type="match status" value="1"/>
</dbReference>
<evidence type="ECO:0000259" key="5">
    <source>
        <dbReference type="PROSITE" id="PS01180"/>
    </source>
</evidence>
<evidence type="ECO:0000259" key="6">
    <source>
        <dbReference type="PROSITE" id="PS50240"/>
    </source>
</evidence>
<dbReference type="PRINTS" id="PR00722">
    <property type="entry name" value="CHYMOTRYPSIN"/>
</dbReference>
<comment type="caution">
    <text evidence="2">Lacks conserved residue(s) required for the propagation of feature annotation.</text>
</comment>
<keyword evidence="3" id="KW-0645">Protease</keyword>
<dbReference type="Pfam" id="PF00089">
    <property type="entry name" value="Trypsin"/>
    <property type="match status" value="1"/>
</dbReference>
<dbReference type="InterPro" id="IPR043504">
    <property type="entry name" value="Peptidase_S1_PA_chymotrypsin"/>
</dbReference>
<keyword evidence="3" id="KW-0378">Hydrolase</keyword>
<reference evidence="7 8" key="1">
    <citation type="submission" date="2022-05" db="EMBL/GenBank/DDBJ databases">
        <authorList>
            <consortium name="Genoscope - CEA"/>
            <person name="William W."/>
        </authorList>
    </citation>
    <scope>NUCLEOTIDE SEQUENCE [LARGE SCALE GENOMIC DNA]</scope>
</reference>
<dbReference type="SUPFAM" id="SSF49854">
    <property type="entry name" value="Spermadhesin, CUB domain"/>
    <property type="match status" value="1"/>
</dbReference>
<keyword evidence="3" id="KW-0720">Serine protease</keyword>
<dbReference type="InterPro" id="IPR035914">
    <property type="entry name" value="Sperma_CUB_dom_sf"/>
</dbReference>
<dbReference type="CDD" id="cd00190">
    <property type="entry name" value="Tryp_SPc"/>
    <property type="match status" value="1"/>
</dbReference>
<dbReference type="PROSITE" id="PS50240">
    <property type="entry name" value="TRYPSIN_DOM"/>
    <property type="match status" value="1"/>
</dbReference>
<dbReference type="PROSITE" id="PS01180">
    <property type="entry name" value="CUB"/>
    <property type="match status" value="1"/>
</dbReference>
<dbReference type="Pfam" id="PF00431">
    <property type="entry name" value="CUB"/>
    <property type="match status" value="1"/>
</dbReference>
<keyword evidence="1" id="KW-1015">Disulfide bond</keyword>
<dbReference type="SMART" id="SM00020">
    <property type="entry name" value="Tryp_SPc"/>
    <property type="match status" value="1"/>
</dbReference>
<evidence type="ECO:0000256" key="4">
    <source>
        <dbReference type="SAM" id="Phobius"/>
    </source>
</evidence>
<dbReference type="Proteomes" id="UP001159405">
    <property type="component" value="Unassembled WGS sequence"/>
</dbReference>
<gene>
    <name evidence="7" type="ORF">PLOB_00025487</name>
</gene>
<keyword evidence="4" id="KW-1133">Transmembrane helix</keyword>
<feature type="domain" description="CUB" evidence="5">
    <location>
        <begin position="47"/>
        <end position="165"/>
    </location>
</feature>
<dbReference type="PROSITE" id="PS00134">
    <property type="entry name" value="TRYPSIN_HIS"/>
    <property type="match status" value="1"/>
</dbReference>
<protein>
    <submittedName>
        <fullName evidence="7">Uncharacterized protein</fullName>
    </submittedName>
</protein>
<comment type="caution">
    <text evidence="7">The sequence shown here is derived from an EMBL/GenBank/DDBJ whole genome shotgun (WGS) entry which is preliminary data.</text>
</comment>
<dbReference type="InterPro" id="IPR001254">
    <property type="entry name" value="Trypsin_dom"/>
</dbReference>